<evidence type="ECO:0000256" key="4">
    <source>
        <dbReference type="ARBA" id="ARBA00022525"/>
    </source>
</evidence>
<evidence type="ECO:0000256" key="5">
    <source>
        <dbReference type="ARBA" id="ARBA00022801"/>
    </source>
</evidence>
<dbReference type="GO" id="GO:0004650">
    <property type="term" value="F:polygalacturonase activity"/>
    <property type="evidence" value="ECO:0007669"/>
    <property type="project" value="InterPro"/>
</dbReference>
<keyword evidence="12" id="KW-1185">Reference proteome</keyword>
<evidence type="ECO:0000256" key="2">
    <source>
        <dbReference type="ARBA" id="ARBA00008834"/>
    </source>
</evidence>
<dbReference type="InterPro" id="IPR011050">
    <property type="entry name" value="Pectin_lyase_fold/virulence"/>
</dbReference>
<dbReference type="SUPFAM" id="SSF51126">
    <property type="entry name" value="Pectin lyase-like"/>
    <property type="match status" value="1"/>
</dbReference>
<dbReference type="GO" id="GO:0005975">
    <property type="term" value="P:carbohydrate metabolic process"/>
    <property type="evidence" value="ECO:0007669"/>
    <property type="project" value="InterPro"/>
</dbReference>
<keyword evidence="6 9" id="KW-0326">Glycosidase</keyword>
<keyword evidence="10" id="KW-0732">Signal</keyword>
<evidence type="ECO:0008006" key="13">
    <source>
        <dbReference type="Google" id="ProtNLM"/>
    </source>
</evidence>
<dbReference type="PROSITE" id="PS00502">
    <property type="entry name" value="POLYGALACTURONASE"/>
    <property type="match status" value="1"/>
</dbReference>
<feature type="chain" id="PRO_5042891057" description="Polygalacturonase" evidence="10">
    <location>
        <begin position="22"/>
        <end position="442"/>
    </location>
</feature>
<dbReference type="EMBL" id="JAYMYS010000007">
    <property type="protein sequence ID" value="KAK7386214.1"/>
    <property type="molecule type" value="Genomic_DNA"/>
</dbReference>
<organism evidence="11 12">
    <name type="scientific">Psophocarpus tetragonolobus</name>
    <name type="common">Winged bean</name>
    <name type="synonym">Dolichos tetragonolobus</name>
    <dbReference type="NCBI Taxonomy" id="3891"/>
    <lineage>
        <taxon>Eukaryota</taxon>
        <taxon>Viridiplantae</taxon>
        <taxon>Streptophyta</taxon>
        <taxon>Embryophyta</taxon>
        <taxon>Tracheophyta</taxon>
        <taxon>Spermatophyta</taxon>
        <taxon>Magnoliopsida</taxon>
        <taxon>eudicotyledons</taxon>
        <taxon>Gunneridae</taxon>
        <taxon>Pentapetalae</taxon>
        <taxon>rosids</taxon>
        <taxon>fabids</taxon>
        <taxon>Fabales</taxon>
        <taxon>Fabaceae</taxon>
        <taxon>Papilionoideae</taxon>
        <taxon>50 kb inversion clade</taxon>
        <taxon>NPAAA clade</taxon>
        <taxon>indigoferoid/millettioid clade</taxon>
        <taxon>Phaseoleae</taxon>
        <taxon>Psophocarpus</taxon>
    </lineage>
</organism>
<feature type="signal peptide" evidence="10">
    <location>
        <begin position="1"/>
        <end position="21"/>
    </location>
</feature>
<dbReference type="Proteomes" id="UP001386955">
    <property type="component" value="Unassembled WGS sequence"/>
</dbReference>
<evidence type="ECO:0000256" key="6">
    <source>
        <dbReference type="ARBA" id="ARBA00023295"/>
    </source>
</evidence>
<dbReference type="AlphaFoldDB" id="A0AAN9S1R9"/>
<keyword evidence="4" id="KW-0964">Secreted</keyword>
<reference evidence="11 12" key="1">
    <citation type="submission" date="2024-01" db="EMBL/GenBank/DDBJ databases">
        <title>The genomes of 5 underutilized Papilionoideae crops provide insights into root nodulation and disease resistanc.</title>
        <authorList>
            <person name="Jiang F."/>
        </authorList>
    </citation>
    <scope>NUCLEOTIDE SEQUENCE [LARGE SCALE GENOMIC DNA]</scope>
    <source>
        <strain evidence="11">DUOXIRENSHENG_FW03</strain>
        <tissue evidence="11">Leaves</tissue>
    </source>
</reference>
<evidence type="ECO:0000256" key="7">
    <source>
        <dbReference type="ARBA" id="ARBA00023316"/>
    </source>
</evidence>
<dbReference type="PANTHER" id="PTHR31375">
    <property type="match status" value="1"/>
</dbReference>
<comment type="similarity">
    <text evidence="2 9">Belongs to the glycosyl hydrolase 28 family.</text>
</comment>
<name>A0AAN9S1R9_PSOTE</name>
<dbReference type="InterPro" id="IPR012334">
    <property type="entry name" value="Pectin_lyas_fold"/>
</dbReference>
<keyword evidence="3" id="KW-0134">Cell wall</keyword>
<dbReference type="GO" id="GO:0071555">
    <property type="term" value="P:cell wall organization"/>
    <property type="evidence" value="ECO:0007669"/>
    <property type="project" value="UniProtKB-KW"/>
</dbReference>
<feature type="active site" evidence="8">
    <location>
        <position position="247"/>
    </location>
</feature>
<evidence type="ECO:0000256" key="8">
    <source>
        <dbReference type="PROSITE-ProRule" id="PRU10052"/>
    </source>
</evidence>
<evidence type="ECO:0000313" key="12">
    <source>
        <dbReference type="Proteomes" id="UP001386955"/>
    </source>
</evidence>
<evidence type="ECO:0000256" key="10">
    <source>
        <dbReference type="SAM" id="SignalP"/>
    </source>
</evidence>
<dbReference type="InterPro" id="IPR000743">
    <property type="entry name" value="Glyco_hydro_28"/>
</dbReference>
<comment type="caution">
    <text evidence="11">The sequence shown here is derived from an EMBL/GenBank/DDBJ whole genome shotgun (WGS) entry which is preliminary data.</text>
</comment>
<gene>
    <name evidence="11" type="ORF">VNO78_26274</name>
</gene>
<evidence type="ECO:0000256" key="3">
    <source>
        <dbReference type="ARBA" id="ARBA00022512"/>
    </source>
</evidence>
<dbReference type="Gene3D" id="2.160.20.10">
    <property type="entry name" value="Single-stranded right-handed beta-helix, Pectin lyase-like"/>
    <property type="match status" value="1"/>
</dbReference>
<proteinExistence type="inferred from homology"/>
<dbReference type="Pfam" id="PF00295">
    <property type="entry name" value="Glyco_hydro_28"/>
    <property type="match status" value="1"/>
</dbReference>
<accession>A0AAN9S1R9</accession>
<keyword evidence="7" id="KW-0961">Cell wall biogenesis/degradation</keyword>
<sequence>MQRLIIITCILILGFVSPILCRFINDDPTKMGHFNVIDYGAHGDGTNDDSNAILSAWKDVCGAEEPATLVIPRRKIFLVTVLKINGPCKTPSVSIKLAGKIVPPSKDGWVSDRSSWIVISDVNNLTIDGRGGLIDGKGSTWWDTCNKNCSRPTALRLRGCNNLTVNFLRMSNSPGAHISVNGCNGAIFSHMNIKAPPHSPNTDGFDIAGSQNILIQNSTIGTGDDCIAINGGSSNINATRLACGPGHGISIGSLGRNYSREIVEDVYVRNCSFTRTTNGARIKTWPGGSGYARRIVFDQIILREVENAIIIDQYYGFKTPIHTDEAVMVSEVTYRGFNGTSVGDDAINLKCSTLGCFNITLDDIHIISSQANKPTHAFCENVHGTFEDTLPKVSCISQSPSSFPSPSLSPFLSSSPLSLPFPFLSSSLSPSPSLLPSPYEGA</sequence>
<evidence type="ECO:0000256" key="9">
    <source>
        <dbReference type="RuleBase" id="RU361169"/>
    </source>
</evidence>
<evidence type="ECO:0000313" key="11">
    <source>
        <dbReference type="EMBL" id="KAK7386214.1"/>
    </source>
</evidence>
<keyword evidence="5 9" id="KW-0378">Hydrolase</keyword>
<evidence type="ECO:0000256" key="1">
    <source>
        <dbReference type="ARBA" id="ARBA00004191"/>
    </source>
</evidence>
<protein>
    <recommendedName>
        <fullName evidence="13">Polygalacturonase</fullName>
    </recommendedName>
</protein>
<comment type="subcellular location">
    <subcellularLocation>
        <location evidence="1">Secreted</location>
        <location evidence="1">Cell wall</location>
    </subcellularLocation>
</comment>